<dbReference type="EMBL" id="JASBWU010000035">
    <property type="protein sequence ID" value="KAJ9110805.1"/>
    <property type="molecule type" value="Genomic_DNA"/>
</dbReference>
<gene>
    <name evidence="1" type="ORF">QFC22_006661</name>
</gene>
<reference evidence="1" key="1">
    <citation type="submission" date="2023-04" db="EMBL/GenBank/DDBJ databases">
        <title>Draft Genome sequencing of Naganishia species isolated from polar environments using Oxford Nanopore Technology.</title>
        <authorList>
            <person name="Leo P."/>
            <person name="Venkateswaran K."/>
        </authorList>
    </citation>
    <scope>NUCLEOTIDE SEQUENCE</scope>
    <source>
        <strain evidence="1">MNA-CCFEE 5425</strain>
    </source>
</reference>
<name>A0ACC2WI07_9TREE</name>
<accession>A0ACC2WI07</accession>
<dbReference type="Proteomes" id="UP001243375">
    <property type="component" value="Unassembled WGS sequence"/>
</dbReference>
<organism evidence="1 2">
    <name type="scientific">Naganishia vaughanmartiniae</name>
    <dbReference type="NCBI Taxonomy" id="1424756"/>
    <lineage>
        <taxon>Eukaryota</taxon>
        <taxon>Fungi</taxon>
        <taxon>Dikarya</taxon>
        <taxon>Basidiomycota</taxon>
        <taxon>Agaricomycotina</taxon>
        <taxon>Tremellomycetes</taxon>
        <taxon>Filobasidiales</taxon>
        <taxon>Filobasidiaceae</taxon>
        <taxon>Naganishia</taxon>
    </lineage>
</organism>
<proteinExistence type="predicted"/>
<evidence type="ECO:0000313" key="2">
    <source>
        <dbReference type="Proteomes" id="UP001243375"/>
    </source>
</evidence>
<evidence type="ECO:0000313" key="1">
    <source>
        <dbReference type="EMBL" id="KAJ9110805.1"/>
    </source>
</evidence>
<sequence length="176" mass="19874">MFAQERPDANNQAVFYLQDVESQQSDLASSVDKDEEDSAKLCDSVQSWYKGSFSCGPPEVNAFQPIYLRTLVSGTLSDLKRLSSKITAPMDELSSHDLTCLWFAQEQYRWQKWHDDMMANSLVDEIGAESRPCTSVYTNSAKTVLGLDQYRDAYADAFAGHSLRELEQHFLALAQI</sequence>
<keyword evidence="2" id="KW-1185">Reference proteome</keyword>
<comment type="caution">
    <text evidence="1">The sequence shown here is derived from an EMBL/GenBank/DDBJ whole genome shotgun (WGS) entry which is preliminary data.</text>
</comment>
<protein>
    <submittedName>
        <fullName evidence="1">Uncharacterized protein</fullName>
    </submittedName>
</protein>